<comment type="caution">
    <text evidence="1">The sequence shown here is derived from an EMBL/GenBank/DDBJ whole genome shotgun (WGS) entry which is preliminary data.</text>
</comment>
<dbReference type="Proteomes" id="UP001165960">
    <property type="component" value="Unassembled WGS sequence"/>
</dbReference>
<evidence type="ECO:0000313" key="1">
    <source>
        <dbReference type="EMBL" id="KAJ9064643.1"/>
    </source>
</evidence>
<dbReference type="EMBL" id="QTSX02004439">
    <property type="protein sequence ID" value="KAJ9064643.1"/>
    <property type="molecule type" value="Genomic_DNA"/>
</dbReference>
<organism evidence="1 2">
    <name type="scientific">Entomophthora muscae</name>
    <dbReference type="NCBI Taxonomy" id="34485"/>
    <lineage>
        <taxon>Eukaryota</taxon>
        <taxon>Fungi</taxon>
        <taxon>Fungi incertae sedis</taxon>
        <taxon>Zoopagomycota</taxon>
        <taxon>Entomophthoromycotina</taxon>
        <taxon>Entomophthoromycetes</taxon>
        <taxon>Entomophthorales</taxon>
        <taxon>Entomophthoraceae</taxon>
        <taxon>Entomophthora</taxon>
    </lineage>
</organism>
<accession>A0ACC2SQL1</accession>
<name>A0ACC2SQL1_9FUNG</name>
<evidence type="ECO:0000313" key="2">
    <source>
        <dbReference type="Proteomes" id="UP001165960"/>
    </source>
</evidence>
<proteinExistence type="predicted"/>
<reference evidence="1" key="1">
    <citation type="submission" date="2022-04" db="EMBL/GenBank/DDBJ databases">
        <title>Genome of the entomopathogenic fungus Entomophthora muscae.</title>
        <authorList>
            <person name="Elya C."/>
            <person name="Lovett B.R."/>
            <person name="Lee E."/>
            <person name="Macias A.M."/>
            <person name="Hajek A.E."/>
            <person name="De Bivort B.L."/>
            <person name="Kasson M.T."/>
            <person name="De Fine Licht H.H."/>
            <person name="Stajich J.E."/>
        </authorList>
    </citation>
    <scope>NUCLEOTIDE SEQUENCE</scope>
    <source>
        <strain evidence="1">Berkeley</strain>
    </source>
</reference>
<keyword evidence="2" id="KW-1185">Reference proteome</keyword>
<protein>
    <submittedName>
        <fullName evidence="1">Uncharacterized protein</fullName>
    </submittedName>
</protein>
<sequence length="121" mass="13284">MMAHLGLFAPILERLASVPVKVAVDSMAATWPALYMATPSDSFLNLTLQFTCLLKISISIFCYTTTGSKMLKTSSQFGLLLVKQLTICLLYPHCLSLNHTAYHFALAVLGPLLDPPMPRPE</sequence>
<gene>
    <name evidence="1" type="ORF">DSO57_1028332</name>
</gene>